<dbReference type="WBParaSite" id="PSU_v2.g414.t1">
    <property type="protein sequence ID" value="PSU_v2.g414.t1"/>
    <property type="gene ID" value="PSU_v2.g414"/>
</dbReference>
<keyword evidence="1" id="KW-0479">Metal-binding</keyword>
<dbReference type="AlphaFoldDB" id="A0A914YVH7"/>
<feature type="domain" description="Zinc finger double-stranded RNA binding" evidence="5">
    <location>
        <begin position="49"/>
        <end position="70"/>
    </location>
</feature>
<keyword evidence="2" id="KW-0863">Zinc-finger</keyword>
<proteinExistence type="predicted"/>
<feature type="region of interest" description="Disordered" evidence="4">
    <location>
        <begin position="24"/>
        <end position="46"/>
    </location>
</feature>
<protein>
    <submittedName>
        <fullName evidence="7">Zinc finger double-stranded RNA binding domain-containing protein</fullName>
    </submittedName>
</protein>
<reference evidence="7" key="1">
    <citation type="submission" date="2022-11" db="UniProtKB">
        <authorList>
            <consortium name="WormBaseParasite"/>
        </authorList>
    </citation>
    <scope>IDENTIFICATION</scope>
</reference>
<feature type="compositionally biased region" description="Low complexity" evidence="4">
    <location>
        <begin position="90"/>
        <end position="117"/>
    </location>
</feature>
<evidence type="ECO:0000256" key="4">
    <source>
        <dbReference type="SAM" id="MobiDB-lite"/>
    </source>
</evidence>
<dbReference type="Proteomes" id="UP000887577">
    <property type="component" value="Unplaced"/>
</dbReference>
<dbReference type="InterPro" id="IPR022755">
    <property type="entry name" value="Znf_C2H2_jaz"/>
</dbReference>
<evidence type="ECO:0000256" key="1">
    <source>
        <dbReference type="ARBA" id="ARBA00022723"/>
    </source>
</evidence>
<accession>A0A914YVH7</accession>
<sequence length="117" mass="12455">MEPTSESDELMEIVNVKNEIISDDEVATTTVTEGPEEGSGNSETENYKKFSCPICHKGYNSEMDLLNHFKYECEQSGTLSAATVGNGLPSLLSSNETSETTTTASAATMAGTSSTKD</sequence>
<evidence type="ECO:0000313" key="6">
    <source>
        <dbReference type="Proteomes" id="UP000887577"/>
    </source>
</evidence>
<feature type="region of interest" description="Disordered" evidence="4">
    <location>
        <begin position="85"/>
        <end position="117"/>
    </location>
</feature>
<organism evidence="6 7">
    <name type="scientific">Panagrolaimus superbus</name>
    <dbReference type="NCBI Taxonomy" id="310955"/>
    <lineage>
        <taxon>Eukaryota</taxon>
        <taxon>Metazoa</taxon>
        <taxon>Ecdysozoa</taxon>
        <taxon>Nematoda</taxon>
        <taxon>Chromadorea</taxon>
        <taxon>Rhabditida</taxon>
        <taxon>Tylenchina</taxon>
        <taxon>Panagrolaimomorpha</taxon>
        <taxon>Panagrolaimoidea</taxon>
        <taxon>Panagrolaimidae</taxon>
        <taxon>Panagrolaimus</taxon>
    </lineage>
</organism>
<dbReference type="Pfam" id="PF12171">
    <property type="entry name" value="zf-C2H2_jaz"/>
    <property type="match status" value="1"/>
</dbReference>
<name>A0A914YVH7_9BILA</name>
<evidence type="ECO:0000259" key="5">
    <source>
        <dbReference type="Pfam" id="PF12171"/>
    </source>
</evidence>
<evidence type="ECO:0000313" key="7">
    <source>
        <dbReference type="WBParaSite" id="PSU_v2.g414.t1"/>
    </source>
</evidence>
<evidence type="ECO:0000256" key="3">
    <source>
        <dbReference type="ARBA" id="ARBA00022833"/>
    </source>
</evidence>
<keyword evidence="3" id="KW-0862">Zinc</keyword>
<keyword evidence="6" id="KW-1185">Reference proteome</keyword>
<evidence type="ECO:0000256" key="2">
    <source>
        <dbReference type="ARBA" id="ARBA00022771"/>
    </source>
</evidence>